<dbReference type="SUPFAM" id="SSF53756">
    <property type="entry name" value="UDP-Glycosyltransferase/glycogen phosphorylase"/>
    <property type="match status" value="1"/>
</dbReference>
<dbReference type="NCBIfam" id="TIGR00031">
    <property type="entry name" value="UDP-GALP_mutase"/>
    <property type="match status" value="1"/>
</dbReference>
<gene>
    <name evidence="7" type="ORF">GCM10010833_29360</name>
</gene>
<dbReference type="RefSeq" id="WP_376857147.1">
    <property type="nucleotide sequence ID" value="NZ_JBHRVH010000001.1"/>
</dbReference>
<dbReference type="Gene3D" id="3.40.50.720">
    <property type="entry name" value="NAD(P)-binding Rossmann-like Domain"/>
    <property type="match status" value="3"/>
</dbReference>
<keyword evidence="4" id="KW-0274">FAD</keyword>
<keyword evidence="8" id="KW-1185">Reference proteome</keyword>
<dbReference type="SUPFAM" id="SSF51971">
    <property type="entry name" value="Nucleotide-binding domain"/>
    <property type="match status" value="1"/>
</dbReference>
<dbReference type="SUPFAM" id="SSF54373">
    <property type="entry name" value="FAD-linked reductases, C-terminal domain"/>
    <property type="match status" value="1"/>
</dbReference>
<dbReference type="Gene3D" id="3.40.50.2000">
    <property type="entry name" value="Glycogen Phosphorylase B"/>
    <property type="match status" value="1"/>
</dbReference>
<keyword evidence="3" id="KW-0285">Flavoprotein</keyword>
<evidence type="ECO:0000256" key="4">
    <source>
        <dbReference type="ARBA" id="ARBA00022827"/>
    </source>
</evidence>
<dbReference type="Pfam" id="PF13450">
    <property type="entry name" value="NAD_binding_8"/>
    <property type="match status" value="1"/>
</dbReference>
<dbReference type="EMBL" id="BMGD01000005">
    <property type="protein sequence ID" value="GGB72274.1"/>
    <property type="molecule type" value="Genomic_DNA"/>
</dbReference>
<sequence length="780" mass="87784">MHRPFQHSNTPASSTRPVIVCFSHLRWDLVFQRPQHIMTRLAQNFDILYWEEPRADAGCIAPRLDRSKVATGVVRIVPMMPEAFDSGQTAEALESLLRSEMQTQQQSSPQIFWYYTPMMLEFSEQVLSDLVVYDCMDELANFAFAPADIVEREARLLQHADIALCGGRSLYEARRAKRPDILCYPSGVDTDHFAANKTVVVDPQDQASLEGPRLGFYGVIDERMDLDLLAEMARLRPSWSFVMIGPVVKISPDDLPRADNIHWLGGRDYTDLPAYAIHWDVALMPFAINASTQFISPTKTPEYMACGLPVVSTPIKDVVDTYGALGSIKIADTAETFVIACEALLNAPDSIRAGWRDEAVACLADKGWDGITKRIAGHIQDSLVSRQVTRLSTKRPPVRRHYDVLVVGAGFAGAVMAERMASGSGKTVLVIDKRDHIGGNAYDHRDEAGIMVHKYGPHIFHTNSGDILDYLSRFTGWIPYEHRVLAEVDGQQVPMPINRTTLNMLYGLDLKTDEEAAEYLASVALDVGEIKNSRDTVVSQVGEDLYAKFFEGYTRKQWGVDPSQLDKSVAARVPARTNLDDRYFTDKYQCMPEKGYTAMFRNLLDHPSIDVITGQGYEDLPMDISWDHVVWSGPIDEYFHHRLGKLPYRSLRFEHETLDCEQAQAVAVVNYPDFETPYTRITEYKHLTGQTAAKTSVTREYPADEGDPYYPIPNPAAQDMYRQYAALAGKCENVTFVGRLATYRYYNMDQIVGQALATWRRLDARWRLESLAGLGVVAAE</sequence>
<accession>A0ABQ1JLV3</accession>
<proteinExistence type="inferred from homology"/>
<evidence type="ECO:0000259" key="6">
    <source>
        <dbReference type="Pfam" id="PF03275"/>
    </source>
</evidence>
<dbReference type="PANTHER" id="PTHR21197:SF0">
    <property type="entry name" value="UDP-GALACTOPYRANOSE MUTASE"/>
    <property type="match status" value="1"/>
</dbReference>
<comment type="cofactor">
    <cofactor evidence="1">
        <name>FAD</name>
        <dbReference type="ChEBI" id="CHEBI:57692"/>
    </cofactor>
</comment>
<feature type="domain" description="UDP-galactopyranose mutase C-terminal" evidence="6">
    <location>
        <begin position="548"/>
        <end position="745"/>
    </location>
</feature>
<evidence type="ECO:0000256" key="1">
    <source>
        <dbReference type="ARBA" id="ARBA00001974"/>
    </source>
</evidence>
<dbReference type="InterPro" id="IPR015899">
    <property type="entry name" value="UDP-GalPyranose_mutase_C"/>
</dbReference>
<name>A0ABQ1JLV3_9SPHN</name>
<comment type="similarity">
    <text evidence="2">Belongs to the UDP-galactopyranose/dTDP-fucopyranose mutase family.</text>
</comment>
<evidence type="ECO:0000313" key="7">
    <source>
        <dbReference type="EMBL" id="GGB72274.1"/>
    </source>
</evidence>
<reference evidence="8" key="1">
    <citation type="journal article" date="2019" name="Int. J. Syst. Evol. Microbiol.">
        <title>The Global Catalogue of Microorganisms (GCM) 10K type strain sequencing project: providing services to taxonomists for standard genome sequencing and annotation.</title>
        <authorList>
            <consortium name="The Broad Institute Genomics Platform"/>
            <consortium name="The Broad Institute Genome Sequencing Center for Infectious Disease"/>
            <person name="Wu L."/>
            <person name="Ma J."/>
        </authorList>
    </citation>
    <scope>NUCLEOTIDE SEQUENCE [LARGE SCALE GENOMIC DNA]</scope>
    <source>
        <strain evidence="8">CGMCC 1.12851</strain>
    </source>
</reference>
<dbReference type="InterPro" id="IPR004379">
    <property type="entry name" value="UDP-GALP_mutase"/>
</dbReference>
<evidence type="ECO:0000313" key="8">
    <source>
        <dbReference type="Proteomes" id="UP000614261"/>
    </source>
</evidence>
<dbReference type="PANTHER" id="PTHR21197">
    <property type="entry name" value="UDP-GALACTOPYRANOSE MUTASE"/>
    <property type="match status" value="1"/>
</dbReference>
<evidence type="ECO:0000256" key="2">
    <source>
        <dbReference type="ARBA" id="ARBA00009321"/>
    </source>
</evidence>
<dbReference type="Proteomes" id="UP000614261">
    <property type="component" value="Unassembled WGS sequence"/>
</dbReference>
<comment type="caution">
    <text evidence="7">The sequence shown here is derived from an EMBL/GenBank/DDBJ whole genome shotgun (WGS) entry which is preliminary data.</text>
</comment>
<dbReference type="Pfam" id="PF13692">
    <property type="entry name" value="Glyco_trans_1_4"/>
    <property type="match status" value="1"/>
</dbReference>
<organism evidence="7 8">
    <name type="scientific">Blastomonas aquatica</name>
    <dbReference type="NCBI Taxonomy" id="1510276"/>
    <lineage>
        <taxon>Bacteria</taxon>
        <taxon>Pseudomonadati</taxon>
        <taxon>Pseudomonadota</taxon>
        <taxon>Alphaproteobacteria</taxon>
        <taxon>Sphingomonadales</taxon>
        <taxon>Sphingomonadaceae</taxon>
        <taxon>Blastomonas</taxon>
    </lineage>
</organism>
<protein>
    <submittedName>
        <fullName evidence="7">UDP-galactopyranose mutase</fullName>
    </submittedName>
</protein>
<evidence type="ECO:0000256" key="5">
    <source>
        <dbReference type="ARBA" id="ARBA00023235"/>
    </source>
</evidence>
<dbReference type="Pfam" id="PF03275">
    <property type="entry name" value="GLF"/>
    <property type="match status" value="1"/>
</dbReference>
<evidence type="ECO:0000256" key="3">
    <source>
        <dbReference type="ARBA" id="ARBA00022630"/>
    </source>
</evidence>
<keyword evidence="5" id="KW-0413">Isomerase</keyword>